<proteinExistence type="inferred from homology"/>
<organism evidence="3 4">
    <name type="scientific">Bordetella genomosp. 9</name>
    <dbReference type="NCBI Taxonomy" id="1416803"/>
    <lineage>
        <taxon>Bacteria</taxon>
        <taxon>Pseudomonadati</taxon>
        <taxon>Pseudomonadota</taxon>
        <taxon>Betaproteobacteria</taxon>
        <taxon>Burkholderiales</taxon>
        <taxon>Alcaligenaceae</taxon>
        <taxon>Bordetella</taxon>
    </lineage>
</organism>
<gene>
    <name evidence="3" type="ORF">CAL26_24620</name>
</gene>
<evidence type="ECO:0000256" key="2">
    <source>
        <dbReference type="SAM" id="SignalP"/>
    </source>
</evidence>
<feature type="signal peptide" evidence="2">
    <location>
        <begin position="1"/>
        <end position="27"/>
    </location>
</feature>
<accession>A0A261R7A5</accession>
<dbReference type="InterPro" id="IPR042100">
    <property type="entry name" value="Bug_dom1"/>
</dbReference>
<keyword evidence="2" id="KW-0732">Signal</keyword>
<evidence type="ECO:0000313" key="4">
    <source>
        <dbReference type="Proteomes" id="UP000216857"/>
    </source>
</evidence>
<dbReference type="Gene3D" id="3.40.190.150">
    <property type="entry name" value="Bordetella uptake gene, domain 1"/>
    <property type="match status" value="1"/>
</dbReference>
<evidence type="ECO:0000313" key="3">
    <source>
        <dbReference type="EMBL" id="OZI20667.1"/>
    </source>
</evidence>
<comment type="similarity">
    <text evidence="1">Belongs to the UPF0065 (bug) family.</text>
</comment>
<comment type="caution">
    <text evidence="3">The sequence shown here is derived from an EMBL/GenBank/DDBJ whole genome shotgun (WGS) entry which is preliminary data.</text>
</comment>
<name>A0A261R7A5_9BORD</name>
<protein>
    <submittedName>
        <fullName evidence="3">LacI family transcriptional regulator</fullName>
    </submittedName>
</protein>
<dbReference type="InterPro" id="IPR005064">
    <property type="entry name" value="BUG"/>
</dbReference>
<dbReference type="PANTHER" id="PTHR42928">
    <property type="entry name" value="TRICARBOXYLATE-BINDING PROTEIN"/>
    <property type="match status" value="1"/>
</dbReference>
<dbReference type="PANTHER" id="PTHR42928:SF5">
    <property type="entry name" value="BLR1237 PROTEIN"/>
    <property type="match status" value="1"/>
</dbReference>
<evidence type="ECO:0000256" key="1">
    <source>
        <dbReference type="ARBA" id="ARBA00006987"/>
    </source>
</evidence>
<keyword evidence="4" id="KW-1185">Reference proteome</keyword>
<dbReference type="Gene3D" id="3.40.190.10">
    <property type="entry name" value="Periplasmic binding protein-like II"/>
    <property type="match status" value="1"/>
</dbReference>
<reference evidence="3" key="1">
    <citation type="submission" date="2017-05" db="EMBL/GenBank/DDBJ databases">
        <title>Complete and WGS of Bordetella genogroups.</title>
        <authorList>
            <person name="Spilker T."/>
            <person name="Lipuma J."/>
        </authorList>
    </citation>
    <scope>NUCLEOTIDE SEQUENCE</scope>
    <source>
        <strain evidence="3">AU21707</strain>
    </source>
</reference>
<dbReference type="CDD" id="cd07012">
    <property type="entry name" value="PBP2_Bug_TTT"/>
    <property type="match status" value="1"/>
</dbReference>
<dbReference type="Pfam" id="PF03401">
    <property type="entry name" value="TctC"/>
    <property type="match status" value="1"/>
</dbReference>
<dbReference type="AlphaFoldDB" id="A0A261R7A5"/>
<dbReference type="SUPFAM" id="SSF53850">
    <property type="entry name" value="Periplasmic binding protein-like II"/>
    <property type="match status" value="1"/>
</dbReference>
<dbReference type="Proteomes" id="UP000216857">
    <property type="component" value="Unassembled WGS sequence"/>
</dbReference>
<dbReference type="RefSeq" id="WP_094849245.1">
    <property type="nucleotide sequence ID" value="NZ_NEVJ01000003.1"/>
</dbReference>
<feature type="chain" id="PRO_5012853875" evidence="2">
    <location>
        <begin position="28"/>
        <end position="329"/>
    </location>
</feature>
<dbReference type="OrthoDB" id="8678477at2"/>
<sequence>MGNHRRKVFIAALAGAAAMTCPWDGHAAAGAEWPTGPITMVVPFPAGGPTDMVARMLAHRLAGFLGQAVVVQNLAGASGIVGMRGVAAATADGYTILYNTSSLVLAPHLYLDPGFEAGRDFDAVTSTVAMPLVLLVRSDVPVTDLHAFVAYGRQMSGNLAYASAGGGNVTHLAAVLLLQALDVRAMHVPYRGSAPALAGLNGGQTHFMVNPVGDALPHIRAGRLRALAVTSRERVVALPDVPTIAEYGIPAFQVQAWQGVMVPRGTPAAVVQRLNTAILQALMLPDMQEQLAARGAHVLGSTPDEYARYIHQEYLRWGEVIREAAIRPD</sequence>
<dbReference type="PIRSF" id="PIRSF017082">
    <property type="entry name" value="YflP"/>
    <property type="match status" value="1"/>
</dbReference>
<dbReference type="EMBL" id="NEVJ01000003">
    <property type="protein sequence ID" value="OZI20667.1"/>
    <property type="molecule type" value="Genomic_DNA"/>
</dbReference>